<dbReference type="RefSeq" id="WP_205378112.1">
    <property type="nucleotide sequence ID" value="NZ_JAFEJA010000002.1"/>
</dbReference>
<dbReference type="InterPro" id="IPR036890">
    <property type="entry name" value="HATPase_C_sf"/>
</dbReference>
<comment type="caution">
    <text evidence="3">The sequence shown here is derived from an EMBL/GenBank/DDBJ whole genome shotgun (WGS) entry which is preliminary data.</text>
</comment>
<feature type="domain" description="Histidine kinase/HSP90-like ATPase" evidence="2">
    <location>
        <begin position="10"/>
        <end position="127"/>
    </location>
</feature>
<dbReference type="PANTHER" id="PTHR35526:SF3">
    <property type="entry name" value="ANTI-SIGMA-F FACTOR RSBW"/>
    <property type="match status" value="1"/>
</dbReference>
<sequence length="139" mass="14817">MRDFQVAMVVPARADAVAGARRQLAGLLRSSGLAECADTVVLVAQELMVNAMVHGCASRPEGRFVLSAIHGRGCLRVEVEDPSIEGPRPRVATADEEAGRGLHLLDALVTRWGTDLSLLGANGKTVWFELDLVVEEVAS</sequence>
<dbReference type="InterPro" id="IPR003594">
    <property type="entry name" value="HATPase_dom"/>
</dbReference>
<dbReference type="Gene3D" id="3.30.565.10">
    <property type="entry name" value="Histidine kinase-like ATPase, C-terminal domain"/>
    <property type="match status" value="1"/>
</dbReference>
<evidence type="ECO:0000256" key="1">
    <source>
        <dbReference type="ARBA" id="ARBA00022527"/>
    </source>
</evidence>
<dbReference type="EMBL" id="JAFEJA010000002">
    <property type="protein sequence ID" value="MBM9624062.1"/>
    <property type="molecule type" value="Genomic_DNA"/>
</dbReference>
<dbReference type="SUPFAM" id="SSF55874">
    <property type="entry name" value="ATPase domain of HSP90 chaperone/DNA topoisomerase II/histidine kinase"/>
    <property type="match status" value="1"/>
</dbReference>
<protein>
    <submittedName>
        <fullName evidence="3">ATP-binding protein</fullName>
    </submittedName>
</protein>
<proteinExistence type="predicted"/>
<dbReference type="CDD" id="cd16936">
    <property type="entry name" value="HATPase_RsbW-like"/>
    <property type="match status" value="1"/>
</dbReference>
<reference evidence="3 4" key="1">
    <citation type="journal article" date="2016" name="Arch. Microbiol.">
        <title>Streptomyces zhihengii sp. nov., isolated from rhizospheric soil of Psammosilene tunicoides.</title>
        <authorList>
            <person name="Huang M.J."/>
            <person name="Fei J.J."/>
            <person name="Salam N."/>
            <person name="Kim C.J."/>
            <person name="Hozzein W.N."/>
            <person name="Xiao M."/>
            <person name="Huang H.Q."/>
            <person name="Li W.J."/>
        </authorList>
    </citation>
    <scope>NUCLEOTIDE SEQUENCE [LARGE SCALE GENOMIC DNA]</scope>
    <source>
        <strain evidence="3 4">YIM T102</strain>
    </source>
</reference>
<evidence type="ECO:0000313" key="3">
    <source>
        <dbReference type="EMBL" id="MBM9624062.1"/>
    </source>
</evidence>
<keyword evidence="1" id="KW-0808">Transferase</keyword>
<dbReference type="PANTHER" id="PTHR35526">
    <property type="entry name" value="ANTI-SIGMA-F FACTOR RSBW-RELATED"/>
    <property type="match status" value="1"/>
</dbReference>
<dbReference type="Proteomes" id="UP000664109">
    <property type="component" value="Unassembled WGS sequence"/>
</dbReference>
<dbReference type="InterPro" id="IPR050267">
    <property type="entry name" value="Anti-sigma-factor_SerPK"/>
</dbReference>
<evidence type="ECO:0000259" key="2">
    <source>
        <dbReference type="Pfam" id="PF13581"/>
    </source>
</evidence>
<name>A0ABS2V3L2_9ACTN</name>
<dbReference type="Pfam" id="PF13581">
    <property type="entry name" value="HATPase_c_2"/>
    <property type="match status" value="1"/>
</dbReference>
<organism evidence="3 4">
    <name type="scientific">Streptomyces zhihengii</name>
    <dbReference type="NCBI Taxonomy" id="1818004"/>
    <lineage>
        <taxon>Bacteria</taxon>
        <taxon>Bacillati</taxon>
        <taxon>Actinomycetota</taxon>
        <taxon>Actinomycetes</taxon>
        <taxon>Kitasatosporales</taxon>
        <taxon>Streptomycetaceae</taxon>
        <taxon>Streptomyces</taxon>
    </lineage>
</organism>
<evidence type="ECO:0000313" key="4">
    <source>
        <dbReference type="Proteomes" id="UP000664109"/>
    </source>
</evidence>
<dbReference type="GO" id="GO:0005524">
    <property type="term" value="F:ATP binding"/>
    <property type="evidence" value="ECO:0007669"/>
    <property type="project" value="UniProtKB-KW"/>
</dbReference>
<keyword evidence="3" id="KW-0067">ATP-binding</keyword>
<keyword evidence="4" id="KW-1185">Reference proteome</keyword>
<keyword evidence="3" id="KW-0547">Nucleotide-binding</keyword>
<gene>
    <name evidence="3" type="ORF">JE024_36390</name>
</gene>
<keyword evidence="1" id="KW-0723">Serine/threonine-protein kinase</keyword>
<keyword evidence="1" id="KW-0418">Kinase</keyword>
<accession>A0ABS2V3L2</accession>